<organism evidence="1">
    <name type="scientific">marine sediment metagenome</name>
    <dbReference type="NCBI Taxonomy" id="412755"/>
    <lineage>
        <taxon>unclassified sequences</taxon>
        <taxon>metagenomes</taxon>
        <taxon>ecological metagenomes</taxon>
    </lineage>
</organism>
<protein>
    <submittedName>
        <fullName evidence="1">Uncharacterized protein</fullName>
    </submittedName>
</protein>
<name>A0A0F8Z8M3_9ZZZZ</name>
<comment type="caution">
    <text evidence="1">The sequence shown here is derived from an EMBL/GenBank/DDBJ whole genome shotgun (WGS) entry which is preliminary data.</text>
</comment>
<dbReference type="AlphaFoldDB" id="A0A0F8Z8M3"/>
<evidence type="ECO:0000313" key="1">
    <source>
        <dbReference type="EMBL" id="KKK90132.1"/>
    </source>
</evidence>
<sequence>MYKWEIHCCNLDNDSSSPYMPQASHEVQLFVYGDTETEALEKAKKLVVRGAYQTIECVEELNPEAID</sequence>
<accession>A0A0F8Z8M3</accession>
<reference evidence="1" key="1">
    <citation type="journal article" date="2015" name="Nature">
        <title>Complex archaea that bridge the gap between prokaryotes and eukaryotes.</title>
        <authorList>
            <person name="Spang A."/>
            <person name="Saw J.H."/>
            <person name="Jorgensen S.L."/>
            <person name="Zaremba-Niedzwiedzka K."/>
            <person name="Martijn J."/>
            <person name="Lind A.E."/>
            <person name="van Eijk R."/>
            <person name="Schleper C."/>
            <person name="Guy L."/>
            <person name="Ettema T.J."/>
        </authorList>
    </citation>
    <scope>NUCLEOTIDE SEQUENCE</scope>
</reference>
<gene>
    <name evidence="1" type="ORF">LCGC14_2726170</name>
</gene>
<proteinExistence type="predicted"/>
<dbReference type="EMBL" id="LAZR01049228">
    <property type="protein sequence ID" value="KKK90132.1"/>
    <property type="molecule type" value="Genomic_DNA"/>
</dbReference>